<organism evidence="10 11">
    <name type="scientific">Lithospermum erythrorhizon</name>
    <name type="common">Purple gromwell</name>
    <name type="synonym">Lithospermum officinale var. erythrorhizon</name>
    <dbReference type="NCBI Taxonomy" id="34254"/>
    <lineage>
        <taxon>Eukaryota</taxon>
        <taxon>Viridiplantae</taxon>
        <taxon>Streptophyta</taxon>
        <taxon>Embryophyta</taxon>
        <taxon>Tracheophyta</taxon>
        <taxon>Spermatophyta</taxon>
        <taxon>Magnoliopsida</taxon>
        <taxon>eudicotyledons</taxon>
        <taxon>Gunneridae</taxon>
        <taxon>Pentapetalae</taxon>
        <taxon>asterids</taxon>
        <taxon>lamiids</taxon>
        <taxon>Boraginales</taxon>
        <taxon>Boraginaceae</taxon>
        <taxon>Boraginoideae</taxon>
        <taxon>Lithospermeae</taxon>
        <taxon>Lithospermum</taxon>
    </lineage>
</organism>
<dbReference type="Proteomes" id="UP001454036">
    <property type="component" value="Unassembled WGS sequence"/>
</dbReference>
<proteinExistence type="inferred from homology"/>
<comment type="function">
    <text evidence="9">Promotes plant cell differentiation, organogenesis and somatic embryogenesis as well as cell proliferation.</text>
</comment>
<comment type="subcellular location">
    <subcellularLocation>
        <location evidence="1 9">Secreted</location>
    </subcellularLocation>
</comment>
<keyword evidence="6 9" id="KW-0732">Signal</keyword>
<keyword evidence="4 9" id="KW-0964">Secreted</keyword>
<dbReference type="PANTHER" id="PTHR33285:SF33">
    <property type="entry name" value="PHYTOSULFOKINE"/>
    <property type="match status" value="1"/>
</dbReference>
<dbReference type="GO" id="GO:0008083">
    <property type="term" value="F:growth factor activity"/>
    <property type="evidence" value="ECO:0007669"/>
    <property type="project" value="UniProtKB-UniRule"/>
</dbReference>
<dbReference type="EMBL" id="BAABME010018639">
    <property type="protein sequence ID" value="GAA0154527.1"/>
    <property type="molecule type" value="Genomic_DNA"/>
</dbReference>
<evidence type="ECO:0000313" key="11">
    <source>
        <dbReference type="Proteomes" id="UP001454036"/>
    </source>
</evidence>
<evidence type="ECO:0000256" key="7">
    <source>
        <dbReference type="ARBA" id="ARBA00022782"/>
    </source>
</evidence>
<comment type="caution">
    <text evidence="10">The sequence shown here is derived from an EMBL/GenBank/DDBJ whole genome shotgun (WGS) entry which is preliminary data.</text>
</comment>
<comment type="similarity">
    <text evidence="2 9">Belongs to the phytosulfokine family.</text>
</comment>
<name>A0AAV3PX51_LITER</name>
<evidence type="ECO:0000256" key="8">
    <source>
        <dbReference type="ARBA" id="ARBA00023030"/>
    </source>
</evidence>
<evidence type="ECO:0000256" key="3">
    <source>
        <dbReference type="ARBA" id="ARBA00022473"/>
    </source>
</evidence>
<protein>
    <recommendedName>
        <fullName evidence="9">Phytosulfokine</fullName>
    </recommendedName>
    <component>
        <recommendedName>
            <fullName evidence="9">Phytosulfokine-alpha</fullName>
            <shortName evidence="9">PSK-alpha</shortName>
            <shortName evidence="9">Phytosulfokine-a</shortName>
        </recommendedName>
    </component>
    <component>
        <recommendedName>
            <fullName evidence="9">Phytosulfokine-beta</fullName>
            <shortName evidence="9">PSK-beta</shortName>
            <shortName evidence="9">Phytosulfokine-b</shortName>
        </recommendedName>
    </component>
</protein>
<keyword evidence="8 9" id="KW-0339">Growth factor</keyword>
<comment type="PTM">
    <text evidence="9">PSK-alpha is produced by endopeptidase digestion. PSK-beta is produced from PSK-alpha by exopeptidase digestion.</text>
</comment>
<dbReference type="GO" id="GO:0008283">
    <property type="term" value="P:cell population proliferation"/>
    <property type="evidence" value="ECO:0007669"/>
    <property type="project" value="UniProtKB-UniRule"/>
</dbReference>
<dbReference type="Pfam" id="PF06404">
    <property type="entry name" value="PSK"/>
    <property type="match status" value="1"/>
</dbReference>
<evidence type="ECO:0000313" key="10">
    <source>
        <dbReference type="EMBL" id="GAA0154527.1"/>
    </source>
</evidence>
<keyword evidence="5 9" id="KW-0765">Sulfation</keyword>
<gene>
    <name evidence="10" type="ORF">LIER_37907</name>
</gene>
<dbReference type="GO" id="GO:0005576">
    <property type="term" value="C:extracellular region"/>
    <property type="evidence" value="ECO:0007669"/>
    <property type="project" value="UniProtKB-SubCell"/>
</dbReference>
<evidence type="ECO:0000256" key="6">
    <source>
        <dbReference type="ARBA" id="ARBA00022729"/>
    </source>
</evidence>
<evidence type="ECO:0000256" key="5">
    <source>
        <dbReference type="ARBA" id="ARBA00022641"/>
    </source>
</evidence>
<keyword evidence="11" id="KW-1185">Reference proteome</keyword>
<keyword evidence="3 9" id="KW-0217">Developmental protein</keyword>
<reference evidence="10 11" key="1">
    <citation type="submission" date="2024-01" db="EMBL/GenBank/DDBJ databases">
        <title>The complete chloroplast genome sequence of Lithospermum erythrorhizon: insights into the phylogenetic relationship among Boraginaceae species and the maternal lineages of purple gromwells.</title>
        <authorList>
            <person name="Okada T."/>
            <person name="Watanabe K."/>
        </authorList>
    </citation>
    <scope>NUCLEOTIDE SEQUENCE [LARGE SCALE GENOMIC DNA]</scope>
</reference>
<dbReference type="AlphaFoldDB" id="A0AAV3PX51"/>
<comment type="PTM">
    <text evidence="9">Sulfation is important for activity and for the binding to a putative membrane receptor.</text>
</comment>
<feature type="signal peptide" evidence="9">
    <location>
        <begin position="1"/>
        <end position="30"/>
    </location>
</feature>
<accession>A0AAV3PX51</accession>
<evidence type="ECO:0000256" key="4">
    <source>
        <dbReference type="ARBA" id="ARBA00022525"/>
    </source>
</evidence>
<dbReference type="PANTHER" id="PTHR33285">
    <property type="entry name" value="PHYTOSULFOKINES 3"/>
    <property type="match status" value="1"/>
</dbReference>
<evidence type="ECO:0000256" key="2">
    <source>
        <dbReference type="ARBA" id="ARBA00010781"/>
    </source>
</evidence>
<dbReference type="InterPro" id="IPR009438">
    <property type="entry name" value="Phytosulfokine"/>
</dbReference>
<evidence type="ECO:0000256" key="1">
    <source>
        <dbReference type="ARBA" id="ARBA00004613"/>
    </source>
</evidence>
<sequence length="99" mass="11129">MMRQNNKINYSCVLLLLLFLIFTASSLTSARLLAANHADDIKETKVTDEINSLGMVDSAESNELMGLEACESGDEAECLKRRMVEEAHLDYIYTQQLEP</sequence>
<feature type="chain" id="PRO_5043101793" description="Phytosulfokine" evidence="9">
    <location>
        <begin position="31"/>
        <end position="99"/>
    </location>
</feature>
<dbReference type="GO" id="GO:0030154">
    <property type="term" value="P:cell differentiation"/>
    <property type="evidence" value="ECO:0007669"/>
    <property type="project" value="UniProtKB-UniRule"/>
</dbReference>
<evidence type="ECO:0000256" key="9">
    <source>
        <dbReference type="RuleBase" id="RU368031"/>
    </source>
</evidence>
<keyword evidence="7 9" id="KW-0221">Differentiation</keyword>